<feature type="region of interest" description="Disordered" evidence="1">
    <location>
        <begin position="1"/>
        <end position="24"/>
    </location>
</feature>
<gene>
    <name evidence="2" type="ORF">CTOB1V02_LOCUS4354</name>
</gene>
<name>A0A7R8W7L7_9CRUS</name>
<protein>
    <submittedName>
        <fullName evidence="2">Uncharacterized protein</fullName>
    </submittedName>
</protein>
<evidence type="ECO:0000313" key="2">
    <source>
        <dbReference type="EMBL" id="CAD7226436.1"/>
    </source>
</evidence>
<feature type="compositionally biased region" description="Low complexity" evidence="1">
    <location>
        <begin position="47"/>
        <end position="58"/>
    </location>
</feature>
<reference evidence="2" key="1">
    <citation type="submission" date="2020-11" db="EMBL/GenBank/DDBJ databases">
        <authorList>
            <person name="Tran Van P."/>
        </authorList>
    </citation>
    <scope>NUCLEOTIDE SEQUENCE</scope>
</reference>
<feature type="compositionally biased region" description="Polar residues" evidence="1">
    <location>
        <begin position="36"/>
        <end position="46"/>
    </location>
</feature>
<dbReference type="AlphaFoldDB" id="A0A7R8W7L7"/>
<accession>A0A7R8W7L7</accession>
<sequence length="72" mass="7870">MEPKSREYRTRQPQPGSVHFEAKEIPGECYLPKKNTVSTLASDEQPTTTASTIAADSAQEGDGHQPNRVVLS</sequence>
<feature type="compositionally biased region" description="Basic and acidic residues" evidence="1">
    <location>
        <begin position="1"/>
        <end position="10"/>
    </location>
</feature>
<proteinExistence type="predicted"/>
<feature type="region of interest" description="Disordered" evidence="1">
    <location>
        <begin position="36"/>
        <end position="72"/>
    </location>
</feature>
<dbReference type="EMBL" id="OB660828">
    <property type="protein sequence ID" value="CAD7226436.1"/>
    <property type="molecule type" value="Genomic_DNA"/>
</dbReference>
<evidence type="ECO:0000256" key="1">
    <source>
        <dbReference type="SAM" id="MobiDB-lite"/>
    </source>
</evidence>
<organism evidence="2">
    <name type="scientific">Cyprideis torosa</name>
    <dbReference type="NCBI Taxonomy" id="163714"/>
    <lineage>
        <taxon>Eukaryota</taxon>
        <taxon>Metazoa</taxon>
        <taxon>Ecdysozoa</taxon>
        <taxon>Arthropoda</taxon>
        <taxon>Crustacea</taxon>
        <taxon>Oligostraca</taxon>
        <taxon>Ostracoda</taxon>
        <taxon>Podocopa</taxon>
        <taxon>Podocopida</taxon>
        <taxon>Cytherocopina</taxon>
        <taxon>Cytheroidea</taxon>
        <taxon>Cytherideidae</taxon>
        <taxon>Cyprideis</taxon>
    </lineage>
</organism>